<sequence length="284" mass="32583">MCVLCRLQNLYEGLGEHSQPAFDIYYYIVKLAGQVDAVPSVYTDIAKLKVWYQGKDVSMEKIQKLLRLLHEVLLESKMSDQASKVMVELLSTYTEDNASQARDDAHRCIVTCLADPNTFLMDHLLNLKPVRFLEGELIHDLLTIFVTGRLEAYHNFYSSNADFVASLGLSHDQCLHKMRLLTFMQMAETCREIPFSDLQTELRLPAKDIEGFVIDALRTKMVQAKIDQMQGKVLIGSTMHRTFGRAQWLQLREFLALWYKNMSTVESSMQTVLTSAMDHHKLPL</sequence>
<dbReference type="EMBL" id="CP092875">
    <property type="protein sequence ID" value="UYV76251.1"/>
    <property type="molecule type" value="Genomic_DNA"/>
</dbReference>
<proteinExistence type="inferred from homology"/>
<evidence type="ECO:0000313" key="4">
    <source>
        <dbReference type="Proteomes" id="UP001235939"/>
    </source>
</evidence>
<dbReference type="InterPro" id="IPR045237">
    <property type="entry name" value="COPS7/eIF3m"/>
</dbReference>
<dbReference type="Pfam" id="PF01399">
    <property type="entry name" value="PCI"/>
    <property type="match status" value="1"/>
</dbReference>
<name>A0ABY6L531_9ARAC</name>
<accession>A0ABY6L531</accession>
<dbReference type="InterPro" id="IPR000717">
    <property type="entry name" value="PCI_dom"/>
</dbReference>
<comment type="similarity">
    <text evidence="1">Belongs to the CSN7/EIF3M family. CSN7 subfamily.</text>
</comment>
<evidence type="ECO:0000259" key="2">
    <source>
        <dbReference type="PROSITE" id="PS50250"/>
    </source>
</evidence>
<dbReference type="PANTHER" id="PTHR15350">
    <property type="entry name" value="COP9 SIGNALOSOME COMPLEX SUBUNIT 7/DENDRITIC CELL PROTEIN GA17"/>
    <property type="match status" value="1"/>
</dbReference>
<dbReference type="SUPFAM" id="SSF46785">
    <property type="entry name" value="Winged helix' DNA-binding domain"/>
    <property type="match status" value="1"/>
</dbReference>
<keyword evidence="4" id="KW-1185">Reference proteome</keyword>
<dbReference type="PROSITE" id="PS50250">
    <property type="entry name" value="PCI"/>
    <property type="match status" value="1"/>
</dbReference>
<feature type="domain" description="PCI" evidence="2">
    <location>
        <begin position="81"/>
        <end position="240"/>
    </location>
</feature>
<reference evidence="3 4" key="1">
    <citation type="submission" date="2022-01" db="EMBL/GenBank/DDBJ databases">
        <title>A chromosomal length assembly of Cordylochernes scorpioides.</title>
        <authorList>
            <person name="Zeh D."/>
            <person name="Zeh J."/>
        </authorList>
    </citation>
    <scope>NUCLEOTIDE SEQUENCE [LARGE SCALE GENOMIC DNA]</scope>
    <source>
        <strain evidence="3">IN4F17</strain>
        <tissue evidence="3">Whole Body</tissue>
    </source>
</reference>
<dbReference type="InterPro" id="IPR036390">
    <property type="entry name" value="WH_DNA-bd_sf"/>
</dbReference>
<dbReference type="SMART" id="SM00088">
    <property type="entry name" value="PINT"/>
    <property type="match status" value="1"/>
</dbReference>
<dbReference type="PANTHER" id="PTHR15350:SF2">
    <property type="entry name" value="EUKARYOTIC TRANSLATION INITIATION FACTOR 3 SUBUNIT M"/>
    <property type="match status" value="1"/>
</dbReference>
<organism evidence="3 4">
    <name type="scientific">Cordylochernes scorpioides</name>
    <dbReference type="NCBI Taxonomy" id="51811"/>
    <lineage>
        <taxon>Eukaryota</taxon>
        <taxon>Metazoa</taxon>
        <taxon>Ecdysozoa</taxon>
        <taxon>Arthropoda</taxon>
        <taxon>Chelicerata</taxon>
        <taxon>Arachnida</taxon>
        <taxon>Pseudoscorpiones</taxon>
        <taxon>Cheliferoidea</taxon>
        <taxon>Chernetidae</taxon>
        <taxon>Cordylochernes</taxon>
    </lineage>
</organism>
<protein>
    <submittedName>
        <fullName evidence="3">EIF3M</fullName>
    </submittedName>
</protein>
<evidence type="ECO:0000256" key="1">
    <source>
        <dbReference type="ARBA" id="ARBA00008482"/>
    </source>
</evidence>
<dbReference type="Proteomes" id="UP001235939">
    <property type="component" value="Chromosome 13"/>
</dbReference>
<gene>
    <name evidence="3" type="ORF">LAZ67_13003162</name>
</gene>
<evidence type="ECO:0000313" key="3">
    <source>
        <dbReference type="EMBL" id="UYV76251.1"/>
    </source>
</evidence>